<feature type="region of interest" description="Disordered" evidence="1">
    <location>
        <begin position="264"/>
        <end position="294"/>
    </location>
</feature>
<feature type="compositionally biased region" description="Basic and acidic residues" evidence="1">
    <location>
        <begin position="265"/>
        <end position="274"/>
    </location>
</feature>
<gene>
    <name evidence="3" type="ORF">B0I35DRAFT_406641</name>
</gene>
<name>A0A8K0T1H9_9HYPO</name>
<feature type="region of interest" description="Disordered" evidence="1">
    <location>
        <begin position="383"/>
        <end position="403"/>
    </location>
</feature>
<dbReference type="AlphaFoldDB" id="A0A8K0T1H9"/>
<dbReference type="Pfam" id="PF23305">
    <property type="entry name" value="DUF7082"/>
    <property type="match status" value="1"/>
</dbReference>
<feature type="domain" description="DUF7082" evidence="2">
    <location>
        <begin position="421"/>
        <end position="576"/>
    </location>
</feature>
<feature type="region of interest" description="Disordered" evidence="1">
    <location>
        <begin position="711"/>
        <end position="768"/>
    </location>
</feature>
<evidence type="ECO:0000256" key="1">
    <source>
        <dbReference type="SAM" id="MobiDB-lite"/>
    </source>
</evidence>
<evidence type="ECO:0000259" key="2">
    <source>
        <dbReference type="Pfam" id="PF23305"/>
    </source>
</evidence>
<keyword evidence="4" id="KW-1185">Reference proteome</keyword>
<accession>A0A8K0T1H9</accession>
<feature type="region of interest" description="Disordered" evidence="1">
    <location>
        <begin position="580"/>
        <end position="649"/>
    </location>
</feature>
<evidence type="ECO:0000313" key="4">
    <source>
        <dbReference type="Proteomes" id="UP000813444"/>
    </source>
</evidence>
<feature type="compositionally biased region" description="Low complexity" evidence="1">
    <location>
        <begin position="624"/>
        <end position="633"/>
    </location>
</feature>
<dbReference type="PANTHER" id="PTHR39463:SF1">
    <property type="entry name" value="MEDUSA"/>
    <property type="match status" value="1"/>
</dbReference>
<dbReference type="OrthoDB" id="1751210at2759"/>
<proteinExistence type="predicted"/>
<protein>
    <recommendedName>
        <fullName evidence="2">DUF7082 domain-containing protein</fullName>
    </recommendedName>
</protein>
<evidence type="ECO:0000313" key="3">
    <source>
        <dbReference type="EMBL" id="KAH7324891.1"/>
    </source>
</evidence>
<dbReference type="EMBL" id="JAGPNK010000003">
    <property type="protein sequence ID" value="KAH7324891.1"/>
    <property type="molecule type" value="Genomic_DNA"/>
</dbReference>
<organism evidence="3 4">
    <name type="scientific">Stachybotrys elegans</name>
    <dbReference type="NCBI Taxonomy" id="80388"/>
    <lineage>
        <taxon>Eukaryota</taxon>
        <taxon>Fungi</taxon>
        <taxon>Dikarya</taxon>
        <taxon>Ascomycota</taxon>
        <taxon>Pezizomycotina</taxon>
        <taxon>Sordariomycetes</taxon>
        <taxon>Hypocreomycetidae</taxon>
        <taxon>Hypocreales</taxon>
        <taxon>Stachybotryaceae</taxon>
        <taxon>Stachybotrys</taxon>
    </lineage>
</organism>
<dbReference type="Proteomes" id="UP000813444">
    <property type="component" value="Unassembled WGS sequence"/>
</dbReference>
<dbReference type="PANTHER" id="PTHR39463">
    <property type="entry name" value="MEDUSA"/>
    <property type="match status" value="1"/>
</dbReference>
<dbReference type="InterPro" id="IPR055509">
    <property type="entry name" value="DUF7082"/>
</dbReference>
<dbReference type="GO" id="GO:0005634">
    <property type="term" value="C:nucleus"/>
    <property type="evidence" value="ECO:0007669"/>
    <property type="project" value="TreeGrafter"/>
</dbReference>
<feature type="compositionally biased region" description="Low complexity" evidence="1">
    <location>
        <begin position="580"/>
        <end position="604"/>
    </location>
</feature>
<feature type="compositionally biased region" description="Gly residues" evidence="1">
    <location>
        <begin position="759"/>
        <end position="768"/>
    </location>
</feature>
<sequence>MSAVKFQCASYKLFELASFPSSFPLFKGILCFGKLTSHAKKPDYHPQKPIILGVDDRLESPETVTLRYEEAARAGNGGDPTGDSPPKLLDMAAYGKAQLPSMHGYESTRYQDASYDQYQAPSFPDQQTDKFAQLNQQSFGANNAVAPYLPTPATVLSCQPATGMFGTKVLLKVSSQYDLFSMSSPMPYFSLLFGSEKVLMQDVTKESQDGAGVVYSCSADAPQHLVTGCSSNSVPLSLVIEGPSGEEISRTVAGNFQYLDGSGDDITRDGKVSKEPVSAATVDQPTTSPKAGDAALASDANTNTYEYPAHQGQYGNSFQQPSNDMITTYRTSNYTEPHFHRRPAHGWSTFGSTLGSSLGGSGRSPIIDHAGITGRSGLTPLSMPSSRGGSSGTPQLIRTSTLSTGGASAGAYPHISMYPSKAVLKINGRLETMADHWTTEEWDNKRRIVMFRKTQTASTITASFRAVSVNDRPPHSICISCIWWEEKGQCYVTSVDTIYLLEQLVQAPGRFSVEEKNRIRRNLEGFHPVTVSKQKKESEDFFKIIMAFPHPKPRNIEKDVKVFPWTVLEAALKKIIGKYSASPSSSMPTSSLMSHSASSASYTPLPTPPGGGMAAQQSLPSQISDSHSQYSMHSSHHDTIPSPRSLSGSQPGWVPYTTCAPTYPAASTRTLSPTIRHASPQHHVPSMRALPSVTTYDSRSVSAGAYGATGIHTPISHHPSTATPPRWEPSSAGGYADGYPNLSAHSHHSQSSQSVYGASGYGEGAPRA</sequence>
<reference evidence="3" key="1">
    <citation type="journal article" date="2021" name="Nat. Commun.">
        <title>Genetic determinants of endophytism in the Arabidopsis root mycobiome.</title>
        <authorList>
            <person name="Mesny F."/>
            <person name="Miyauchi S."/>
            <person name="Thiergart T."/>
            <person name="Pickel B."/>
            <person name="Atanasova L."/>
            <person name="Karlsson M."/>
            <person name="Huettel B."/>
            <person name="Barry K.W."/>
            <person name="Haridas S."/>
            <person name="Chen C."/>
            <person name="Bauer D."/>
            <person name="Andreopoulos W."/>
            <person name="Pangilinan J."/>
            <person name="LaButti K."/>
            <person name="Riley R."/>
            <person name="Lipzen A."/>
            <person name="Clum A."/>
            <person name="Drula E."/>
            <person name="Henrissat B."/>
            <person name="Kohler A."/>
            <person name="Grigoriev I.V."/>
            <person name="Martin F.M."/>
            <person name="Hacquard S."/>
        </authorList>
    </citation>
    <scope>NUCLEOTIDE SEQUENCE</scope>
    <source>
        <strain evidence="3">MPI-CAGE-CH-0235</strain>
    </source>
</reference>
<comment type="caution">
    <text evidence="3">The sequence shown here is derived from an EMBL/GenBank/DDBJ whole genome shotgun (WGS) entry which is preliminary data.</text>
</comment>